<name>A0A8H7QZ06_9FUNG</name>
<dbReference type="EMBL" id="JAEPRD010000077">
    <property type="protein sequence ID" value="KAG2200907.1"/>
    <property type="molecule type" value="Genomic_DNA"/>
</dbReference>
<dbReference type="InterPro" id="IPR011598">
    <property type="entry name" value="bHLH_dom"/>
</dbReference>
<feature type="domain" description="BHLH" evidence="5">
    <location>
        <begin position="165"/>
        <end position="230"/>
    </location>
</feature>
<dbReference type="SUPFAM" id="SSF47459">
    <property type="entry name" value="HLH, helix-loop-helix DNA-binding domain"/>
    <property type="match status" value="1"/>
</dbReference>
<dbReference type="InterPro" id="IPR036638">
    <property type="entry name" value="HLH_DNA-bd_sf"/>
</dbReference>
<accession>A0A8H7QZ06</accession>
<dbReference type="GO" id="GO:0000981">
    <property type="term" value="F:DNA-binding transcription factor activity, RNA polymerase II-specific"/>
    <property type="evidence" value="ECO:0007669"/>
    <property type="project" value="TreeGrafter"/>
</dbReference>
<protein>
    <recommendedName>
        <fullName evidence="5">BHLH domain-containing protein</fullName>
    </recommendedName>
</protein>
<dbReference type="Proteomes" id="UP000603453">
    <property type="component" value="Unassembled WGS sequence"/>
</dbReference>
<proteinExistence type="predicted"/>
<evidence type="ECO:0000256" key="3">
    <source>
        <dbReference type="ARBA" id="ARBA00023163"/>
    </source>
</evidence>
<evidence type="ECO:0000256" key="2">
    <source>
        <dbReference type="ARBA" id="ARBA00023015"/>
    </source>
</evidence>
<dbReference type="Pfam" id="PF00010">
    <property type="entry name" value="HLH"/>
    <property type="match status" value="1"/>
</dbReference>
<keyword evidence="7" id="KW-1185">Reference proteome</keyword>
<evidence type="ECO:0000256" key="4">
    <source>
        <dbReference type="ARBA" id="ARBA00023242"/>
    </source>
</evidence>
<keyword evidence="2" id="KW-0805">Transcription regulation</keyword>
<reference evidence="6" key="1">
    <citation type="submission" date="2020-12" db="EMBL/GenBank/DDBJ databases">
        <title>Metabolic potential, ecology and presence of endohyphal bacteria is reflected in genomic diversity of Mucoromycotina.</title>
        <authorList>
            <person name="Muszewska A."/>
            <person name="Okrasinska A."/>
            <person name="Steczkiewicz K."/>
            <person name="Drgas O."/>
            <person name="Orlowska M."/>
            <person name="Perlinska-Lenart U."/>
            <person name="Aleksandrzak-Piekarczyk T."/>
            <person name="Szatraj K."/>
            <person name="Zielenkiewicz U."/>
            <person name="Pilsyk S."/>
            <person name="Malc E."/>
            <person name="Mieczkowski P."/>
            <person name="Kruszewska J.S."/>
            <person name="Biernat P."/>
            <person name="Pawlowska J."/>
        </authorList>
    </citation>
    <scope>NUCLEOTIDE SEQUENCE</scope>
    <source>
        <strain evidence="6">WA0000017839</strain>
    </source>
</reference>
<dbReference type="Gene3D" id="4.10.280.10">
    <property type="entry name" value="Helix-loop-helix DNA-binding domain"/>
    <property type="match status" value="1"/>
</dbReference>
<dbReference type="GO" id="GO:0046983">
    <property type="term" value="F:protein dimerization activity"/>
    <property type="evidence" value="ECO:0007669"/>
    <property type="project" value="InterPro"/>
</dbReference>
<dbReference type="OrthoDB" id="690068at2759"/>
<comment type="subcellular location">
    <subcellularLocation>
        <location evidence="1">Nucleus</location>
    </subcellularLocation>
</comment>
<dbReference type="PANTHER" id="PTHR46117">
    <property type="entry name" value="FI24210P1"/>
    <property type="match status" value="1"/>
</dbReference>
<evidence type="ECO:0000313" key="7">
    <source>
        <dbReference type="Proteomes" id="UP000603453"/>
    </source>
</evidence>
<sequence length="253" mass="28944">TDNSHFKLKNPTEYHLLASSQTIVEPQHFLQDDFSDCFTTQGHFLSPSPTLHDFEDTESFVNGSSIGNMMIHQAQPFFGANQESPSDYSSSTDFLSHPQPSSFLMDFHQQPFSAPAHMGYSNPLLSSSSSHINMAAYHQPPEPRSLEEYESIQINHQLISEKKRRRRESHNAVERRRRENINDRIQELGTMLPEIMLEELASSVNINGGNNNKPNKGAILRKSVDHIRILQQEVTNHKLRIYELERQLASFSL</sequence>
<comment type="caution">
    <text evidence="6">The sequence shown here is derived from an EMBL/GenBank/DDBJ whole genome shotgun (WGS) entry which is preliminary data.</text>
</comment>
<evidence type="ECO:0000256" key="1">
    <source>
        <dbReference type="ARBA" id="ARBA00004123"/>
    </source>
</evidence>
<dbReference type="GO" id="GO:0000978">
    <property type="term" value="F:RNA polymerase II cis-regulatory region sequence-specific DNA binding"/>
    <property type="evidence" value="ECO:0007669"/>
    <property type="project" value="TreeGrafter"/>
</dbReference>
<dbReference type="InterPro" id="IPR051732">
    <property type="entry name" value="USF"/>
</dbReference>
<keyword evidence="4" id="KW-0539">Nucleus</keyword>
<gene>
    <name evidence="6" type="ORF">INT47_003142</name>
</gene>
<dbReference type="PANTHER" id="PTHR46117:SF3">
    <property type="entry name" value="FI24210P1"/>
    <property type="match status" value="1"/>
</dbReference>
<organism evidence="6 7">
    <name type="scientific">Mucor saturninus</name>
    <dbReference type="NCBI Taxonomy" id="64648"/>
    <lineage>
        <taxon>Eukaryota</taxon>
        <taxon>Fungi</taxon>
        <taxon>Fungi incertae sedis</taxon>
        <taxon>Mucoromycota</taxon>
        <taxon>Mucoromycotina</taxon>
        <taxon>Mucoromycetes</taxon>
        <taxon>Mucorales</taxon>
        <taxon>Mucorineae</taxon>
        <taxon>Mucoraceae</taxon>
        <taxon>Mucor</taxon>
    </lineage>
</organism>
<dbReference type="PROSITE" id="PS50888">
    <property type="entry name" value="BHLH"/>
    <property type="match status" value="1"/>
</dbReference>
<dbReference type="AlphaFoldDB" id="A0A8H7QZ06"/>
<evidence type="ECO:0000259" key="5">
    <source>
        <dbReference type="PROSITE" id="PS50888"/>
    </source>
</evidence>
<feature type="non-terminal residue" evidence="6">
    <location>
        <position position="1"/>
    </location>
</feature>
<evidence type="ECO:0000313" key="6">
    <source>
        <dbReference type="EMBL" id="KAG2200907.1"/>
    </source>
</evidence>
<dbReference type="GO" id="GO:0005634">
    <property type="term" value="C:nucleus"/>
    <property type="evidence" value="ECO:0007669"/>
    <property type="project" value="UniProtKB-SubCell"/>
</dbReference>
<keyword evidence="3" id="KW-0804">Transcription</keyword>
<dbReference type="SMART" id="SM00353">
    <property type="entry name" value="HLH"/>
    <property type="match status" value="1"/>
</dbReference>